<feature type="compositionally biased region" description="Basic and acidic residues" evidence="1">
    <location>
        <begin position="106"/>
        <end position="115"/>
    </location>
</feature>
<gene>
    <name evidence="2" type="ORF">TWF481_010396</name>
</gene>
<dbReference type="AlphaFoldDB" id="A0AAV9W0M2"/>
<protein>
    <submittedName>
        <fullName evidence="2">Uncharacterized protein</fullName>
    </submittedName>
</protein>
<reference evidence="2 3" key="1">
    <citation type="submission" date="2023-08" db="EMBL/GenBank/DDBJ databases">
        <authorList>
            <person name="Palmer J.M."/>
        </authorList>
    </citation>
    <scope>NUCLEOTIDE SEQUENCE [LARGE SCALE GENOMIC DNA]</scope>
    <source>
        <strain evidence="2 3">TWF481</strain>
    </source>
</reference>
<organism evidence="2 3">
    <name type="scientific">Arthrobotrys musiformis</name>
    <dbReference type="NCBI Taxonomy" id="47236"/>
    <lineage>
        <taxon>Eukaryota</taxon>
        <taxon>Fungi</taxon>
        <taxon>Dikarya</taxon>
        <taxon>Ascomycota</taxon>
        <taxon>Pezizomycotina</taxon>
        <taxon>Orbiliomycetes</taxon>
        <taxon>Orbiliales</taxon>
        <taxon>Orbiliaceae</taxon>
        <taxon>Arthrobotrys</taxon>
    </lineage>
</organism>
<dbReference type="EMBL" id="JAVHJL010000007">
    <property type="protein sequence ID" value="KAK6500039.1"/>
    <property type="molecule type" value="Genomic_DNA"/>
</dbReference>
<feature type="region of interest" description="Disordered" evidence="1">
    <location>
        <begin position="75"/>
        <end position="121"/>
    </location>
</feature>
<comment type="caution">
    <text evidence="2">The sequence shown here is derived from an EMBL/GenBank/DDBJ whole genome shotgun (WGS) entry which is preliminary data.</text>
</comment>
<proteinExistence type="predicted"/>
<dbReference type="Proteomes" id="UP001370758">
    <property type="component" value="Unassembled WGS sequence"/>
</dbReference>
<feature type="compositionally biased region" description="Low complexity" evidence="1">
    <location>
        <begin position="80"/>
        <end position="90"/>
    </location>
</feature>
<evidence type="ECO:0000313" key="3">
    <source>
        <dbReference type="Proteomes" id="UP001370758"/>
    </source>
</evidence>
<evidence type="ECO:0000313" key="2">
    <source>
        <dbReference type="EMBL" id="KAK6500039.1"/>
    </source>
</evidence>
<feature type="region of interest" description="Disordered" evidence="1">
    <location>
        <begin position="1"/>
        <end position="37"/>
    </location>
</feature>
<feature type="compositionally biased region" description="Basic and acidic residues" evidence="1">
    <location>
        <begin position="1"/>
        <end position="10"/>
    </location>
</feature>
<name>A0AAV9W0M2_9PEZI</name>
<accession>A0AAV9W0M2</accession>
<sequence>MQSKATKSEGPESLWQDMMSKQYSRLHSAATEPQCTEGVAEGRIEKVTDLTDHYAIYKQNLAIAVKQWLEKIPEPEKKSPPFAFKPSASSGDSVGDLQIRDLQIVEESREREPKQEGSTPR</sequence>
<keyword evidence="3" id="KW-1185">Reference proteome</keyword>
<evidence type="ECO:0000256" key="1">
    <source>
        <dbReference type="SAM" id="MobiDB-lite"/>
    </source>
</evidence>